<evidence type="ECO:0000313" key="11">
    <source>
        <dbReference type="Proteomes" id="UP001500449"/>
    </source>
</evidence>
<organism evidence="10 11">
    <name type="scientific">Pseudonocardia ailaonensis</name>
    <dbReference type="NCBI Taxonomy" id="367279"/>
    <lineage>
        <taxon>Bacteria</taxon>
        <taxon>Bacillati</taxon>
        <taxon>Actinomycetota</taxon>
        <taxon>Actinomycetes</taxon>
        <taxon>Pseudonocardiales</taxon>
        <taxon>Pseudonocardiaceae</taxon>
        <taxon>Pseudonocardia</taxon>
    </lineage>
</organism>
<evidence type="ECO:0000256" key="6">
    <source>
        <dbReference type="ARBA" id="ARBA00022989"/>
    </source>
</evidence>
<evidence type="ECO:0000256" key="3">
    <source>
        <dbReference type="ARBA" id="ARBA00022475"/>
    </source>
</evidence>
<feature type="transmembrane region" description="Helical" evidence="9">
    <location>
        <begin position="68"/>
        <end position="90"/>
    </location>
</feature>
<dbReference type="Pfam" id="PF02653">
    <property type="entry name" value="BPD_transp_2"/>
    <property type="match status" value="1"/>
</dbReference>
<keyword evidence="4" id="KW-0997">Cell inner membrane</keyword>
<evidence type="ECO:0000256" key="8">
    <source>
        <dbReference type="SAM" id="MobiDB-lite"/>
    </source>
</evidence>
<dbReference type="Proteomes" id="UP001500449">
    <property type="component" value="Unassembled WGS sequence"/>
</dbReference>
<dbReference type="EMBL" id="BAAAQK010000018">
    <property type="protein sequence ID" value="GAA1862414.1"/>
    <property type="molecule type" value="Genomic_DNA"/>
</dbReference>
<sequence>MTTSRTAEGPTASSAATPPPAPRTPRRRTTSGPGVLLERFGLLILFVALIVLFVALRPGTFATGANFRAIAISQSVLAVAALALMLPLVGGRFDVSVGANLGLCSIVTASLMSRFGLPLPLAILGALVVGGLIGALNGAVVAYLGVNSIIATLGVGTVIGGLVTAYTQGVPISSGLSPALARISTQLVAGLPVLFVIMIVIAVVTWFVLTQTPFGRHLAAVGSNAAASRLTGLRVSRLVLLSFVGSGLLAGLAGVLQVGAQGNGDPTIGGLPFILPALAAVFLGATTWHPGTYNVPGTILGLFFLGTTISGLTLLGVQPWVTDVFNGGAVVLAIVFSAQLKRRRTGFLDIGS</sequence>
<feature type="transmembrane region" description="Helical" evidence="9">
    <location>
        <begin position="268"/>
        <end position="288"/>
    </location>
</feature>
<dbReference type="PANTHER" id="PTHR32196:SF21">
    <property type="entry name" value="ABC TRANSPORTER PERMEASE PROTEIN YPHD-RELATED"/>
    <property type="match status" value="1"/>
</dbReference>
<keyword evidence="6 9" id="KW-1133">Transmembrane helix</keyword>
<evidence type="ECO:0000313" key="10">
    <source>
        <dbReference type="EMBL" id="GAA1862414.1"/>
    </source>
</evidence>
<feature type="transmembrane region" description="Helical" evidence="9">
    <location>
        <begin position="149"/>
        <end position="167"/>
    </location>
</feature>
<evidence type="ECO:0000256" key="1">
    <source>
        <dbReference type="ARBA" id="ARBA00004651"/>
    </source>
</evidence>
<dbReference type="CDD" id="cd06579">
    <property type="entry name" value="TM_PBP1_transp_AraH_like"/>
    <property type="match status" value="1"/>
</dbReference>
<evidence type="ECO:0000256" key="7">
    <source>
        <dbReference type="ARBA" id="ARBA00023136"/>
    </source>
</evidence>
<keyword evidence="11" id="KW-1185">Reference proteome</keyword>
<feature type="region of interest" description="Disordered" evidence="8">
    <location>
        <begin position="1"/>
        <end position="32"/>
    </location>
</feature>
<keyword evidence="5 9" id="KW-0812">Transmembrane</keyword>
<protein>
    <submittedName>
        <fullName evidence="10">ABC transporter permease</fullName>
    </submittedName>
</protein>
<keyword evidence="3" id="KW-1003">Cell membrane</keyword>
<gene>
    <name evidence="10" type="ORF">GCM10009836_48380</name>
</gene>
<name>A0ABN2NEB3_9PSEU</name>
<dbReference type="RefSeq" id="WP_344421293.1">
    <property type="nucleotide sequence ID" value="NZ_BAAAQK010000018.1"/>
</dbReference>
<feature type="transmembrane region" description="Helical" evidence="9">
    <location>
        <begin position="187"/>
        <end position="209"/>
    </location>
</feature>
<evidence type="ECO:0000256" key="2">
    <source>
        <dbReference type="ARBA" id="ARBA00022448"/>
    </source>
</evidence>
<evidence type="ECO:0000256" key="4">
    <source>
        <dbReference type="ARBA" id="ARBA00022519"/>
    </source>
</evidence>
<comment type="caution">
    <text evidence="10">The sequence shown here is derived from an EMBL/GenBank/DDBJ whole genome shotgun (WGS) entry which is preliminary data.</text>
</comment>
<feature type="transmembrane region" description="Helical" evidence="9">
    <location>
        <begin position="121"/>
        <end position="144"/>
    </location>
</feature>
<dbReference type="InterPro" id="IPR001851">
    <property type="entry name" value="ABC_transp_permease"/>
</dbReference>
<feature type="transmembrane region" description="Helical" evidence="9">
    <location>
        <begin position="36"/>
        <end position="56"/>
    </location>
</feature>
<accession>A0ABN2NEB3</accession>
<evidence type="ECO:0000256" key="9">
    <source>
        <dbReference type="SAM" id="Phobius"/>
    </source>
</evidence>
<keyword evidence="7 9" id="KW-0472">Membrane</keyword>
<feature type="transmembrane region" description="Helical" evidence="9">
    <location>
        <begin position="238"/>
        <end position="256"/>
    </location>
</feature>
<feature type="transmembrane region" description="Helical" evidence="9">
    <location>
        <begin position="97"/>
        <end position="115"/>
    </location>
</feature>
<dbReference type="PANTHER" id="PTHR32196">
    <property type="entry name" value="ABC TRANSPORTER PERMEASE PROTEIN YPHD-RELATED-RELATED"/>
    <property type="match status" value="1"/>
</dbReference>
<reference evidence="10 11" key="1">
    <citation type="journal article" date="2019" name="Int. J. Syst. Evol. Microbiol.">
        <title>The Global Catalogue of Microorganisms (GCM) 10K type strain sequencing project: providing services to taxonomists for standard genome sequencing and annotation.</title>
        <authorList>
            <consortium name="The Broad Institute Genomics Platform"/>
            <consortium name="The Broad Institute Genome Sequencing Center for Infectious Disease"/>
            <person name="Wu L."/>
            <person name="Ma J."/>
        </authorList>
    </citation>
    <scope>NUCLEOTIDE SEQUENCE [LARGE SCALE GENOMIC DNA]</scope>
    <source>
        <strain evidence="10 11">JCM 16009</strain>
    </source>
</reference>
<comment type="subcellular location">
    <subcellularLocation>
        <location evidence="1">Cell membrane</location>
        <topology evidence="1">Multi-pass membrane protein</topology>
    </subcellularLocation>
</comment>
<evidence type="ECO:0000256" key="5">
    <source>
        <dbReference type="ARBA" id="ARBA00022692"/>
    </source>
</evidence>
<feature type="transmembrane region" description="Helical" evidence="9">
    <location>
        <begin position="300"/>
        <end position="318"/>
    </location>
</feature>
<keyword evidence="2" id="KW-0813">Transport</keyword>
<proteinExistence type="predicted"/>